<dbReference type="EMBL" id="RBNI01006020">
    <property type="protein sequence ID" value="RUP46305.1"/>
    <property type="molecule type" value="Genomic_DNA"/>
</dbReference>
<dbReference type="GO" id="GO:0016020">
    <property type="term" value="C:membrane"/>
    <property type="evidence" value="ECO:0007669"/>
    <property type="project" value="TreeGrafter"/>
</dbReference>
<proteinExistence type="inferred from homology"/>
<keyword evidence="9" id="KW-0812">Transmembrane</keyword>
<feature type="region of interest" description="Disordered" evidence="8">
    <location>
        <begin position="1"/>
        <end position="78"/>
    </location>
</feature>
<reference evidence="10 11" key="1">
    <citation type="journal article" date="2018" name="New Phytol.">
        <title>Phylogenomics of Endogonaceae and evolution of mycorrhizas within Mucoromycota.</title>
        <authorList>
            <person name="Chang Y."/>
            <person name="Desiro A."/>
            <person name="Na H."/>
            <person name="Sandor L."/>
            <person name="Lipzen A."/>
            <person name="Clum A."/>
            <person name="Barry K."/>
            <person name="Grigoriev I.V."/>
            <person name="Martin F.M."/>
            <person name="Stajich J.E."/>
            <person name="Smith M.E."/>
            <person name="Bonito G."/>
            <person name="Spatafora J.W."/>
        </authorList>
    </citation>
    <scope>NUCLEOTIDE SEQUENCE [LARGE SCALE GENOMIC DNA]</scope>
    <source>
        <strain evidence="10 11">GMNB39</strain>
    </source>
</reference>
<dbReference type="GO" id="GO:0009134">
    <property type="term" value="P:nucleoside diphosphate catabolic process"/>
    <property type="evidence" value="ECO:0007669"/>
    <property type="project" value="TreeGrafter"/>
</dbReference>
<evidence type="ECO:0000313" key="10">
    <source>
        <dbReference type="EMBL" id="RUP46305.1"/>
    </source>
</evidence>
<dbReference type="Proteomes" id="UP000268093">
    <property type="component" value="Unassembled WGS sequence"/>
</dbReference>
<dbReference type="GO" id="GO:0004382">
    <property type="term" value="F:GDP phosphatase activity"/>
    <property type="evidence" value="ECO:0007669"/>
    <property type="project" value="UniProtKB-EC"/>
</dbReference>
<feature type="binding site" evidence="6">
    <location>
        <begin position="344"/>
        <end position="348"/>
    </location>
    <ligand>
        <name>ATP</name>
        <dbReference type="ChEBI" id="CHEBI:30616"/>
    </ligand>
</feature>
<dbReference type="CDD" id="cd24040">
    <property type="entry name" value="ASKHA_NBD_GDA1"/>
    <property type="match status" value="1"/>
</dbReference>
<dbReference type="Gene3D" id="3.30.420.40">
    <property type="match status" value="1"/>
</dbReference>
<evidence type="ECO:0000256" key="2">
    <source>
        <dbReference type="ARBA" id="ARBA00022801"/>
    </source>
</evidence>
<comment type="similarity">
    <text evidence="1 7">Belongs to the GDA1/CD39 NTPase family.</text>
</comment>
<keyword evidence="11" id="KW-1185">Reference proteome</keyword>
<evidence type="ECO:0000256" key="1">
    <source>
        <dbReference type="ARBA" id="ARBA00009283"/>
    </source>
</evidence>
<gene>
    <name evidence="10" type="ORF">BC936DRAFT_147105</name>
</gene>
<name>A0A433D671_9FUNG</name>
<keyword evidence="9" id="KW-1133">Transmembrane helix</keyword>
<evidence type="ECO:0000256" key="9">
    <source>
        <dbReference type="SAM" id="Phobius"/>
    </source>
</evidence>
<evidence type="ECO:0000256" key="7">
    <source>
        <dbReference type="RuleBase" id="RU003833"/>
    </source>
</evidence>
<dbReference type="GO" id="GO:0017111">
    <property type="term" value="F:ribonucleoside triphosphate phosphatase activity"/>
    <property type="evidence" value="ECO:0007669"/>
    <property type="project" value="TreeGrafter"/>
</dbReference>
<comment type="function">
    <text evidence="3">After transfer of sugars to endogenous macromolecular acceptors, the enzyme converts nucleoside diphosphates to nucleoside monophosphates which in turn exit the Golgi lumen in a coupled antiporter reaction, allowing entry of additional nucleotide sugar from the cytosol.</text>
</comment>
<accession>A0A433D671</accession>
<evidence type="ECO:0000256" key="4">
    <source>
        <dbReference type="ARBA" id="ARBA00038903"/>
    </source>
</evidence>
<dbReference type="EC" id="3.6.1.42" evidence="4"/>
<comment type="caution">
    <text evidence="10">The sequence shown here is derived from an EMBL/GenBank/DDBJ whole genome shotgun (WGS) entry which is preliminary data.</text>
</comment>
<feature type="compositionally biased region" description="Polar residues" evidence="8">
    <location>
        <begin position="43"/>
        <end position="62"/>
    </location>
</feature>
<keyword evidence="6" id="KW-0547">Nucleotide-binding</keyword>
<dbReference type="GO" id="GO:0045134">
    <property type="term" value="F:UDP phosphatase activity"/>
    <property type="evidence" value="ECO:0007669"/>
    <property type="project" value="TreeGrafter"/>
</dbReference>
<feature type="compositionally biased region" description="Low complexity" evidence="8">
    <location>
        <begin position="10"/>
        <end position="20"/>
    </location>
</feature>
<evidence type="ECO:0000256" key="3">
    <source>
        <dbReference type="ARBA" id="ARBA00037742"/>
    </source>
</evidence>
<dbReference type="OrthoDB" id="6372431at2759"/>
<organism evidence="10 11">
    <name type="scientific">Jimgerdemannia flammicorona</name>
    <dbReference type="NCBI Taxonomy" id="994334"/>
    <lineage>
        <taxon>Eukaryota</taxon>
        <taxon>Fungi</taxon>
        <taxon>Fungi incertae sedis</taxon>
        <taxon>Mucoromycota</taxon>
        <taxon>Mucoromycotina</taxon>
        <taxon>Endogonomycetes</taxon>
        <taxon>Endogonales</taxon>
        <taxon>Endogonaceae</taxon>
        <taxon>Jimgerdemannia</taxon>
    </lineage>
</organism>
<dbReference type="PANTHER" id="PTHR11782:SF83">
    <property type="entry name" value="GUANOSINE-DIPHOSPHATASE"/>
    <property type="match status" value="1"/>
</dbReference>
<dbReference type="GO" id="GO:0005524">
    <property type="term" value="F:ATP binding"/>
    <property type="evidence" value="ECO:0007669"/>
    <property type="project" value="UniProtKB-KW"/>
</dbReference>
<evidence type="ECO:0000313" key="11">
    <source>
        <dbReference type="Proteomes" id="UP000268093"/>
    </source>
</evidence>
<protein>
    <recommendedName>
        <fullName evidence="4">guanosine-diphosphatase</fullName>
        <ecNumber evidence="4">3.6.1.42</ecNumber>
    </recommendedName>
</protein>
<dbReference type="PROSITE" id="PS01238">
    <property type="entry name" value="GDA1_CD39_NTPASE"/>
    <property type="match status" value="1"/>
</dbReference>
<sequence>MPITPPTDPPTTTTTTTSTPLRHRTSSFSAPATALASPVSAKQPPTSASPLPVFNSSSARKNSISKHRPPTTPLFKSDSSSAWWQSLMTVTNNKARKGNSWWRAVIAIVLVVGFVWYMLPDDSYTAVGVPSSTVDGEGEKVEYKKGPGVIAPGTTKEKDTAPVSTTLANTEGLTSVHCTLGHPGKPLIQYALMVDAGSTGSRIHVYRFNHCKESPELEDEIFLPTKPGLSSYPDDPEEAAKSLDILMDLALKSVPVSLHKCTPVAVKATAGLRLLGQVKSERILKAVRHRFETVYPFPLVARDGVVIMDGKDEGVYAWITVNYLLGNLKGSTKHPTAAIFDLGGGSTQIVFEPSFIDGDQLAEGEHKYELKYGDHTYMLYQHSYLGYGLMEARKQIKEYMWKLHREGSDVDTSDKIAHPCFPQNYSEPWSALGESAHSPVELYGTAAGHAQCRTITEHILNKNKECLLTPCSFDGAYQPSLATTFDEHDIYAFSYFYDRTQPLGMPSEFSIKDLRILTDRVCSAEVDKFEHVPGALEELAADPTYCMDLSFIYGLLHYGYEIPEDRMVKIAKKINDVETGWCLGAAIAVLDEVSWCEE</sequence>
<evidence type="ECO:0000256" key="8">
    <source>
        <dbReference type="SAM" id="MobiDB-lite"/>
    </source>
</evidence>
<dbReference type="GO" id="GO:0005794">
    <property type="term" value="C:Golgi apparatus"/>
    <property type="evidence" value="ECO:0007669"/>
    <property type="project" value="TreeGrafter"/>
</dbReference>
<feature type="active site" description="Proton acceptor" evidence="5">
    <location>
        <position position="313"/>
    </location>
</feature>
<feature type="transmembrane region" description="Helical" evidence="9">
    <location>
        <begin position="101"/>
        <end position="119"/>
    </location>
</feature>
<dbReference type="AlphaFoldDB" id="A0A433D671"/>
<dbReference type="GO" id="GO:0006487">
    <property type="term" value="P:protein N-linked glycosylation"/>
    <property type="evidence" value="ECO:0007669"/>
    <property type="project" value="TreeGrafter"/>
</dbReference>
<evidence type="ECO:0000256" key="6">
    <source>
        <dbReference type="PIRSR" id="PIRSR600407-2"/>
    </source>
</evidence>
<dbReference type="PANTHER" id="PTHR11782">
    <property type="entry name" value="ADENOSINE/GUANOSINE DIPHOSPHATASE"/>
    <property type="match status" value="1"/>
</dbReference>
<keyword evidence="6" id="KW-0067">ATP-binding</keyword>
<dbReference type="Gene3D" id="3.30.420.150">
    <property type="entry name" value="Exopolyphosphatase. Domain 2"/>
    <property type="match status" value="1"/>
</dbReference>
<keyword evidence="2 7" id="KW-0378">Hydrolase</keyword>
<keyword evidence="9" id="KW-0472">Membrane</keyword>
<evidence type="ECO:0000256" key="5">
    <source>
        <dbReference type="PIRSR" id="PIRSR600407-1"/>
    </source>
</evidence>
<dbReference type="InterPro" id="IPR000407">
    <property type="entry name" value="GDA1_CD39_NTPase"/>
</dbReference>
<dbReference type="Pfam" id="PF01150">
    <property type="entry name" value="GDA1_CD39"/>
    <property type="match status" value="1"/>
</dbReference>